<dbReference type="GO" id="GO:0043565">
    <property type="term" value="F:sequence-specific DNA binding"/>
    <property type="evidence" value="ECO:0007669"/>
    <property type="project" value="InterPro"/>
</dbReference>
<keyword evidence="1" id="KW-0805">Transcription regulation</keyword>
<evidence type="ECO:0000256" key="2">
    <source>
        <dbReference type="ARBA" id="ARBA00023125"/>
    </source>
</evidence>
<dbReference type="Proteomes" id="UP000264589">
    <property type="component" value="Unassembled WGS sequence"/>
</dbReference>
<proteinExistence type="predicted"/>
<evidence type="ECO:0000256" key="3">
    <source>
        <dbReference type="ARBA" id="ARBA00023163"/>
    </source>
</evidence>
<dbReference type="InterPro" id="IPR050204">
    <property type="entry name" value="AraC_XylS_family_regulators"/>
</dbReference>
<dbReference type="AlphaFoldDB" id="A0A371RLC1"/>
<evidence type="ECO:0000313" key="6">
    <source>
        <dbReference type="Proteomes" id="UP000264589"/>
    </source>
</evidence>
<dbReference type="RefSeq" id="WP_116392878.1">
    <property type="nucleotide sequence ID" value="NZ_QUQO01000001.1"/>
</dbReference>
<dbReference type="SUPFAM" id="SSF46689">
    <property type="entry name" value="Homeodomain-like"/>
    <property type="match status" value="2"/>
</dbReference>
<dbReference type="PANTHER" id="PTHR46796:SF13">
    <property type="entry name" value="HTH-TYPE TRANSCRIPTIONAL ACTIVATOR RHAS"/>
    <property type="match status" value="1"/>
</dbReference>
<dbReference type="InParanoid" id="A0A371RLC1"/>
<evidence type="ECO:0000313" key="5">
    <source>
        <dbReference type="EMBL" id="RFB06244.1"/>
    </source>
</evidence>
<sequence length="339" mass="36730">MFSGMKRLHVLCLPKASPLGIGAVKELCARADRYTEAVFREAGGPSRAASLSFRSLDGKPVRLLDGSLQPVEGAFAPGDDVAGIFIPDIAAKSEDELEAILVQAGDAVPPVLSALKHGAICAAAGAGVLLPIVWGLGRQENIAITDRLRMSFGHWDRDARLITHQSTSLTAQLITAADGAFQPSVVLEMLGRVFSGNLANMLAGETGIARLPTSIDPGQEPLRESGDPLVEQARAILRRQFATPPTIAQLATQLSVSQKTLTRRFRAATEMTPLQYLQAVRMAAARRQLRDTQRRIEHIAAMVGYQDITTFRDNFRREVGMTPSDFRRTARDNVLPEQG</sequence>
<gene>
    <name evidence="5" type="ORF">DX908_13795</name>
</gene>
<dbReference type="PROSITE" id="PS01124">
    <property type="entry name" value="HTH_ARAC_FAMILY_2"/>
    <property type="match status" value="1"/>
</dbReference>
<keyword evidence="6" id="KW-1185">Reference proteome</keyword>
<dbReference type="SMART" id="SM00342">
    <property type="entry name" value="HTH_ARAC"/>
    <property type="match status" value="1"/>
</dbReference>
<protein>
    <submittedName>
        <fullName evidence="5">AraC family transcriptional regulator</fullName>
    </submittedName>
</protein>
<dbReference type="Gene3D" id="1.10.10.60">
    <property type="entry name" value="Homeodomain-like"/>
    <property type="match status" value="2"/>
</dbReference>
<keyword evidence="2" id="KW-0238">DNA-binding</keyword>
<dbReference type="InterPro" id="IPR018060">
    <property type="entry name" value="HTH_AraC"/>
</dbReference>
<organism evidence="5 6">
    <name type="scientific">Parvularcula marina</name>
    <dbReference type="NCBI Taxonomy" id="2292771"/>
    <lineage>
        <taxon>Bacteria</taxon>
        <taxon>Pseudomonadati</taxon>
        <taxon>Pseudomonadota</taxon>
        <taxon>Alphaproteobacteria</taxon>
        <taxon>Parvularculales</taxon>
        <taxon>Parvularculaceae</taxon>
        <taxon>Parvularcula</taxon>
    </lineage>
</organism>
<keyword evidence="3" id="KW-0804">Transcription</keyword>
<dbReference type="PANTHER" id="PTHR46796">
    <property type="entry name" value="HTH-TYPE TRANSCRIPTIONAL ACTIVATOR RHAS-RELATED"/>
    <property type="match status" value="1"/>
</dbReference>
<accession>A0A371RLC1</accession>
<dbReference type="Pfam" id="PF12833">
    <property type="entry name" value="HTH_18"/>
    <property type="match status" value="1"/>
</dbReference>
<comment type="caution">
    <text evidence="5">The sequence shown here is derived from an EMBL/GenBank/DDBJ whole genome shotgun (WGS) entry which is preliminary data.</text>
</comment>
<evidence type="ECO:0000256" key="1">
    <source>
        <dbReference type="ARBA" id="ARBA00023015"/>
    </source>
</evidence>
<dbReference type="InterPro" id="IPR009057">
    <property type="entry name" value="Homeodomain-like_sf"/>
</dbReference>
<dbReference type="EMBL" id="QUQO01000001">
    <property type="protein sequence ID" value="RFB06244.1"/>
    <property type="molecule type" value="Genomic_DNA"/>
</dbReference>
<reference evidence="5 6" key="1">
    <citation type="submission" date="2018-08" db="EMBL/GenBank/DDBJ databases">
        <title>Parvularcula sp. SM1705, isolated from surface water of the South Sea China.</title>
        <authorList>
            <person name="Sun L."/>
        </authorList>
    </citation>
    <scope>NUCLEOTIDE SEQUENCE [LARGE SCALE GENOMIC DNA]</scope>
    <source>
        <strain evidence="5 6">SM1705</strain>
    </source>
</reference>
<dbReference type="GO" id="GO:0003700">
    <property type="term" value="F:DNA-binding transcription factor activity"/>
    <property type="evidence" value="ECO:0007669"/>
    <property type="project" value="InterPro"/>
</dbReference>
<evidence type="ECO:0000259" key="4">
    <source>
        <dbReference type="PROSITE" id="PS01124"/>
    </source>
</evidence>
<name>A0A371RLC1_9PROT</name>
<dbReference type="OrthoDB" id="186587at2"/>
<feature type="domain" description="HTH araC/xylS-type" evidence="4">
    <location>
        <begin position="231"/>
        <end position="329"/>
    </location>
</feature>